<sequence>MPSTSTFTLTLTLTRKDIPRCLRYAHNLIHASSFTIVLSFAFLLGCLRRVRIGRWGALSLLAARQGIVEHREGEGEGEGEEEGGDCLRTRNDNRIRVIAIHGGLILRMDVRPPHSAALAIHAKEVVETATNVQVQHEHGTLGNLNADLRISEGGRRPVKDRRFAMRDARTVRFTIRKAVRLRASQGQSEIIDAPGEHRGYERSTSRSSRSSNAPRPHVHGQRHDAPEMSTRPSSIPLETSSTSTVQHERDSLENLNADLETAAGETVDYFKTVESRFAMRI</sequence>
<name>A0A165CMY7_9APHY</name>
<feature type="region of interest" description="Disordered" evidence="1">
    <location>
        <begin position="184"/>
        <end position="250"/>
    </location>
</feature>
<evidence type="ECO:0000256" key="2">
    <source>
        <dbReference type="SAM" id="Phobius"/>
    </source>
</evidence>
<dbReference type="Proteomes" id="UP000076871">
    <property type="component" value="Unassembled WGS sequence"/>
</dbReference>
<reference evidence="3 4" key="1">
    <citation type="journal article" date="2016" name="Mol. Biol. Evol.">
        <title>Comparative Genomics of Early-Diverging Mushroom-Forming Fungi Provides Insights into the Origins of Lignocellulose Decay Capabilities.</title>
        <authorList>
            <person name="Nagy L.G."/>
            <person name="Riley R."/>
            <person name="Tritt A."/>
            <person name="Adam C."/>
            <person name="Daum C."/>
            <person name="Floudas D."/>
            <person name="Sun H."/>
            <person name="Yadav J.S."/>
            <person name="Pangilinan J."/>
            <person name="Larsson K.H."/>
            <person name="Matsuura K."/>
            <person name="Barry K."/>
            <person name="Labutti K."/>
            <person name="Kuo R."/>
            <person name="Ohm R.A."/>
            <person name="Bhattacharya S.S."/>
            <person name="Shirouzu T."/>
            <person name="Yoshinaga Y."/>
            <person name="Martin F.M."/>
            <person name="Grigoriev I.V."/>
            <person name="Hibbett D.S."/>
        </authorList>
    </citation>
    <scope>NUCLEOTIDE SEQUENCE [LARGE SCALE GENOMIC DNA]</scope>
    <source>
        <strain evidence="3 4">93-53</strain>
    </source>
</reference>
<dbReference type="EMBL" id="KV427647">
    <property type="protein sequence ID" value="KZT03104.1"/>
    <property type="molecule type" value="Genomic_DNA"/>
</dbReference>
<evidence type="ECO:0000313" key="4">
    <source>
        <dbReference type="Proteomes" id="UP000076871"/>
    </source>
</evidence>
<accession>A0A165CMY7</accession>
<organism evidence="3 4">
    <name type="scientific">Laetiporus sulphureus 93-53</name>
    <dbReference type="NCBI Taxonomy" id="1314785"/>
    <lineage>
        <taxon>Eukaryota</taxon>
        <taxon>Fungi</taxon>
        <taxon>Dikarya</taxon>
        <taxon>Basidiomycota</taxon>
        <taxon>Agaricomycotina</taxon>
        <taxon>Agaricomycetes</taxon>
        <taxon>Polyporales</taxon>
        <taxon>Laetiporus</taxon>
    </lineage>
</organism>
<keyword evidence="2" id="KW-0812">Transmembrane</keyword>
<proteinExistence type="predicted"/>
<dbReference type="AlphaFoldDB" id="A0A165CMY7"/>
<evidence type="ECO:0000313" key="3">
    <source>
        <dbReference type="EMBL" id="KZT03104.1"/>
    </source>
</evidence>
<dbReference type="RefSeq" id="XP_040760844.1">
    <property type="nucleotide sequence ID" value="XM_040907252.1"/>
</dbReference>
<evidence type="ECO:0000256" key="1">
    <source>
        <dbReference type="SAM" id="MobiDB-lite"/>
    </source>
</evidence>
<gene>
    <name evidence="3" type="ORF">LAESUDRAFT_716476</name>
</gene>
<protein>
    <submittedName>
        <fullName evidence="3">Uncharacterized protein</fullName>
    </submittedName>
</protein>
<feature type="compositionally biased region" description="Basic and acidic residues" evidence="1">
    <location>
        <begin position="194"/>
        <end position="204"/>
    </location>
</feature>
<dbReference type="InParanoid" id="A0A165CMY7"/>
<keyword evidence="2" id="KW-0472">Membrane</keyword>
<keyword evidence="2" id="KW-1133">Transmembrane helix</keyword>
<feature type="compositionally biased region" description="Polar residues" evidence="1">
    <location>
        <begin position="230"/>
        <end position="245"/>
    </location>
</feature>
<feature type="transmembrane region" description="Helical" evidence="2">
    <location>
        <begin position="28"/>
        <end position="47"/>
    </location>
</feature>
<dbReference type="GeneID" id="63824281"/>
<keyword evidence="4" id="KW-1185">Reference proteome</keyword>